<dbReference type="SUPFAM" id="SSF53474">
    <property type="entry name" value="alpha/beta-Hydrolases"/>
    <property type="match status" value="1"/>
</dbReference>
<protein>
    <submittedName>
        <fullName evidence="2">Dienelactone hydrolase</fullName>
    </submittedName>
</protein>
<evidence type="ECO:0000313" key="3">
    <source>
        <dbReference type="Proteomes" id="UP000198373"/>
    </source>
</evidence>
<evidence type="ECO:0000259" key="1">
    <source>
        <dbReference type="Pfam" id="PF01738"/>
    </source>
</evidence>
<dbReference type="PANTHER" id="PTHR46623">
    <property type="entry name" value="CARBOXYMETHYLENEBUTENOLIDASE-RELATED"/>
    <property type="match status" value="1"/>
</dbReference>
<dbReference type="EMBL" id="FZOO01000001">
    <property type="protein sequence ID" value="SNR99295.1"/>
    <property type="molecule type" value="Genomic_DNA"/>
</dbReference>
<evidence type="ECO:0000313" key="2">
    <source>
        <dbReference type="EMBL" id="SNR99295.1"/>
    </source>
</evidence>
<dbReference type="InterPro" id="IPR002925">
    <property type="entry name" value="Dienelactn_hydro"/>
</dbReference>
<dbReference type="InterPro" id="IPR029058">
    <property type="entry name" value="AB_hydrolase_fold"/>
</dbReference>
<organism evidence="2 3">
    <name type="scientific">Geodermatophilus pulveris</name>
    <dbReference type="NCBI Taxonomy" id="1564159"/>
    <lineage>
        <taxon>Bacteria</taxon>
        <taxon>Bacillati</taxon>
        <taxon>Actinomycetota</taxon>
        <taxon>Actinomycetes</taxon>
        <taxon>Geodermatophilales</taxon>
        <taxon>Geodermatophilaceae</taxon>
        <taxon>Geodermatophilus</taxon>
    </lineage>
</organism>
<reference evidence="3" key="1">
    <citation type="submission" date="2017-06" db="EMBL/GenBank/DDBJ databases">
        <authorList>
            <person name="Varghese N."/>
            <person name="Submissions S."/>
        </authorList>
    </citation>
    <scope>NUCLEOTIDE SEQUENCE [LARGE SCALE GENOMIC DNA]</scope>
    <source>
        <strain evidence="3">DSM 46839</strain>
    </source>
</reference>
<proteinExistence type="predicted"/>
<dbReference type="InterPro" id="IPR051049">
    <property type="entry name" value="Dienelactone_hydrolase-like"/>
</dbReference>
<gene>
    <name evidence="2" type="ORF">SAMN06893096_101241</name>
</gene>
<dbReference type="Pfam" id="PF01738">
    <property type="entry name" value="DLH"/>
    <property type="match status" value="1"/>
</dbReference>
<dbReference type="OrthoDB" id="2834584at2"/>
<dbReference type="GO" id="GO:0016787">
    <property type="term" value="F:hydrolase activity"/>
    <property type="evidence" value="ECO:0007669"/>
    <property type="project" value="UniProtKB-KW"/>
</dbReference>
<feature type="domain" description="Dienelactone hydrolase" evidence="1">
    <location>
        <begin position="4"/>
        <end position="191"/>
    </location>
</feature>
<dbReference type="RefSeq" id="WP_089303773.1">
    <property type="nucleotide sequence ID" value="NZ_FZOO01000001.1"/>
</dbReference>
<dbReference type="Proteomes" id="UP000198373">
    <property type="component" value="Unassembled WGS sequence"/>
</dbReference>
<sequence>MASIALFHSVLGVRPGVLDAAARLRAAGHEVLVVDQYGGRVFDDYDEAGAHVDRIGFPALMAAAVDAVAYLPDGFVVAGFSNGAGMAEYVATRRPCRGALLVAGALPLAVLGADAWPAGVPVQVHHTEDDPRHAPGWLDAFVADVRRADGAVEVFGHPGSGHLFTDPSRPQEYDEQATELFWQRALVFLGRVG</sequence>
<dbReference type="AlphaFoldDB" id="A0A239AUC2"/>
<name>A0A239AUC2_9ACTN</name>
<accession>A0A239AUC2</accession>
<dbReference type="Gene3D" id="3.40.50.1820">
    <property type="entry name" value="alpha/beta hydrolase"/>
    <property type="match status" value="1"/>
</dbReference>
<keyword evidence="3" id="KW-1185">Reference proteome</keyword>
<dbReference type="PANTHER" id="PTHR46623:SF6">
    <property type="entry name" value="ALPHA_BETA-HYDROLASES SUPERFAMILY PROTEIN"/>
    <property type="match status" value="1"/>
</dbReference>
<keyword evidence="2" id="KW-0378">Hydrolase</keyword>